<organism evidence="2 3">
    <name type="scientific">Brassica napus</name>
    <name type="common">Rape</name>
    <dbReference type="NCBI Taxonomy" id="3708"/>
    <lineage>
        <taxon>Eukaryota</taxon>
        <taxon>Viridiplantae</taxon>
        <taxon>Streptophyta</taxon>
        <taxon>Embryophyta</taxon>
        <taxon>Tracheophyta</taxon>
        <taxon>Spermatophyta</taxon>
        <taxon>Magnoliopsida</taxon>
        <taxon>eudicotyledons</taxon>
        <taxon>Gunneridae</taxon>
        <taxon>Pentapetalae</taxon>
        <taxon>rosids</taxon>
        <taxon>malvids</taxon>
        <taxon>Brassicales</taxon>
        <taxon>Brassicaceae</taxon>
        <taxon>Brassiceae</taxon>
        <taxon>Brassica</taxon>
    </lineage>
</organism>
<name>A0ABQ8BL44_BRANA</name>
<reference evidence="2 3" key="1">
    <citation type="submission" date="2021-05" db="EMBL/GenBank/DDBJ databases">
        <title>Genome Assembly of Synthetic Allotetraploid Brassica napus Reveals Homoeologous Exchanges between Subgenomes.</title>
        <authorList>
            <person name="Davis J.T."/>
        </authorList>
    </citation>
    <scope>NUCLEOTIDE SEQUENCE [LARGE SCALE GENOMIC DNA]</scope>
    <source>
        <strain evidence="3">cv. Da-Ae</strain>
        <tissue evidence="2">Seedling</tissue>
    </source>
</reference>
<keyword evidence="3" id="KW-1185">Reference proteome</keyword>
<protein>
    <submittedName>
        <fullName evidence="2">Uncharacterized protein</fullName>
    </submittedName>
</protein>
<sequence>MLGGSKAPPMAKQNATSGTLASREFYKEYSQPSNALKKTTVALEQSLRDINGGRDLNEIISEVDGEKYFQRRGASPLLPLCVTSIEMSVSFHFRLLCGFSQTFTVSCIITEHERDDHGPDGNGDVAELAKDVAPSNGESMKKKARQE</sequence>
<dbReference type="EMBL" id="JAGKQM010000010">
    <property type="protein sequence ID" value="KAH0905418.1"/>
    <property type="molecule type" value="Genomic_DNA"/>
</dbReference>
<proteinExistence type="predicted"/>
<gene>
    <name evidence="2" type="ORF">HID58_037245</name>
</gene>
<comment type="caution">
    <text evidence="2">The sequence shown here is derived from an EMBL/GenBank/DDBJ whole genome shotgun (WGS) entry which is preliminary data.</text>
</comment>
<evidence type="ECO:0000313" key="3">
    <source>
        <dbReference type="Proteomes" id="UP000824890"/>
    </source>
</evidence>
<feature type="region of interest" description="Disordered" evidence="1">
    <location>
        <begin position="115"/>
        <end position="147"/>
    </location>
</feature>
<accession>A0ABQ8BL44</accession>
<evidence type="ECO:0000313" key="2">
    <source>
        <dbReference type="EMBL" id="KAH0905418.1"/>
    </source>
</evidence>
<dbReference type="Proteomes" id="UP000824890">
    <property type="component" value="Unassembled WGS sequence"/>
</dbReference>
<evidence type="ECO:0000256" key="1">
    <source>
        <dbReference type="SAM" id="MobiDB-lite"/>
    </source>
</evidence>